<evidence type="ECO:0000313" key="2">
    <source>
        <dbReference type="Proteomes" id="UP000215256"/>
    </source>
</evidence>
<reference evidence="1 2" key="1">
    <citation type="submission" date="2017-07" db="EMBL/GenBank/DDBJ databases">
        <title>Phylogenetic study on the rhizospheric bacterium Ochrobactrum sp. A44.</title>
        <authorList>
            <person name="Krzyzanowska D.M."/>
            <person name="Ossowicki A."/>
            <person name="Rajewska M."/>
            <person name="Maciag T."/>
            <person name="Kaczynski Z."/>
            <person name="Czerwicka M."/>
            <person name="Jafra S."/>
        </authorList>
    </citation>
    <scope>NUCLEOTIDE SEQUENCE [LARGE SCALE GENOMIC DNA]</scope>
    <source>
        <strain evidence="1 2">A44</strain>
    </source>
</reference>
<protein>
    <submittedName>
        <fullName evidence="1">Uncharacterized protein</fullName>
    </submittedName>
</protein>
<dbReference type="Proteomes" id="UP000215256">
    <property type="component" value="Chromosome 1"/>
</dbReference>
<dbReference type="KEGG" id="och:CES85_0280"/>
<evidence type="ECO:0000313" key="1">
    <source>
        <dbReference type="EMBL" id="ASV86396.1"/>
    </source>
</evidence>
<proteinExistence type="predicted"/>
<organism evidence="1 2">
    <name type="scientific">Ochrobactrum quorumnocens</name>
    <dbReference type="NCBI Taxonomy" id="271865"/>
    <lineage>
        <taxon>Bacteria</taxon>
        <taxon>Pseudomonadati</taxon>
        <taxon>Pseudomonadota</taxon>
        <taxon>Alphaproteobacteria</taxon>
        <taxon>Hyphomicrobiales</taxon>
        <taxon>Brucellaceae</taxon>
        <taxon>Brucella/Ochrobactrum group</taxon>
        <taxon>Ochrobactrum</taxon>
    </lineage>
</organism>
<dbReference type="EMBL" id="CP022604">
    <property type="protein sequence ID" value="ASV86396.1"/>
    <property type="molecule type" value="Genomic_DNA"/>
</dbReference>
<dbReference type="AlphaFoldDB" id="A0A248UI96"/>
<sequence>MTCDDLRFDFVNGKANSYHSSESLYKEEFLQKLIGYSIIP</sequence>
<name>A0A248UI96_9HYPH</name>
<accession>A0A248UI96</accession>
<gene>
    <name evidence="1" type="ORF">CES85_0280</name>
</gene>